<evidence type="ECO:0000256" key="5">
    <source>
        <dbReference type="ARBA" id="ARBA00022801"/>
    </source>
</evidence>
<keyword evidence="7" id="KW-0346">Stress response</keyword>
<dbReference type="Gene3D" id="3.30.920.30">
    <property type="entry name" value="Hypothetical protein"/>
    <property type="match status" value="1"/>
</dbReference>
<evidence type="ECO:0000256" key="7">
    <source>
        <dbReference type="ARBA" id="ARBA00023016"/>
    </source>
</evidence>
<accession>A0ABR8GNH4</accession>
<gene>
    <name evidence="8" type="ORF">H6G81_09295</name>
</gene>
<sequence>MPKKIRELKTLLLEAGFIYKPGKGSHTNWFHQLLPGRVTLSGKDGNDAKPYQEKDVNNALQNLEEIKKAQEEEQE</sequence>
<evidence type="ECO:0000256" key="4">
    <source>
        <dbReference type="ARBA" id="ARBA00022759"/>
    </source>
</evidence>
<proteinExistence type="inferred from homology"/>
<keyword evidence="4" id="KW-0255">Endonuclease</keyword>
<reference evidence="8 9" key="1">
    <citation type="journal article" date="2020" name="ISME J.">
        <title>Comparative genomics reveals insights into cyanobacterial evolution and habitat adaptation.</title>
        <authorList>
            <person name="Chen M.Y."/>
            <person name="Teng W.K."/>
            <person name="Zhao L."/>
            <person name="Hu C.X."/>
            <person name="Zhou Y.K."/>
            <person name="Han B.P."/>
            <person name="Song L.R."/>
            <person name="Shu W.S."/>
        </authorList>
    </citation>
    <scope>NUCLEOTIDE SEQUENCE [LARGE SCALE GENOMIC DNA]</scope>
    <source>
        <strain evidence="8 9">FACHB-248</strain>
    </source>
</reference>
<dbReference type="InterPro" id="IPR038570">
    <property type="entry name" value="HicA_sf"/>
</dbReference>
<dbReference type="Pfam" id="PF07927">
    <property type="entry name" value="HicA_toxin"/>
    <property type="match status" value="1"/>
</dbReference>
<keyword evidence="6" id="KW-0694">RNA-binding</keyword>
<evidence type="ECO:0000256" key="2">
    <source>
        <dbReference type="ARBA" id="ARBA00022649"/>
    </source>
</evidence>
<dbReference type="InterPro" id="IPR012933">
    <property type="entry name" value="HicA_mRNA_interferase"/>
</dbReference>
<name>A0ABR8GNH4_9CYAN</name>
<dbReference type="RefSeq" id="WP_029633106.1">
    <property type="nucleotide sequence ID" value="NZ_JACJTA010000014.1"/>
</dbReference>
<keyword evidence="9" id="KW-1185">Reference proteome</keyword>
<protein>
    <submittedName>
        <fullName evidence="8">Type II toxin-antitoxin system HicA family toxin</fullName>
    </submittedName>
</protein>
<evidence type="ECO:0000256" key="1">
    <source>
        <dbReference type="ARBA" id="ARBA00006620"/>
    </source>
</evidence>
<keyword evidence="3" id="KW-0540">Nuclease</keyword>
<comment type="similarity">
    <text evidence="1">Belongs to the HicA mRNA interferase family.</text>
</comment>
<dbReference type="SUPFAM" id="SSF54786">
    <property type="entry name" value="YcfA/nrd intein domain"/>
    <property type="match status" value="1"/>
</dbReference>
<keyword evidence="5" id="KW-0378">Hydrolase</keyword>
<dbReference type="EMBL" id="JACJTA010000014">
    <property type="protein sequence ID" value="MBD2604720.1"/>
    <property type="molecule type" value="Genomic_DNA"/>
</dbReference>
<keyword evidence="2" id="KW-1277">Toxin-antitoxin system</keyword>
<organism evidence="8 9">
    <name type="scientific">Scytonema hofmannii FACHB-248</name>
    <dbReference type="NCBI Taxonomy" id="1842502"/>
    <lineage>
        <taxon>Bacteria</taxon>
        <taxon>Bacillati</taxon>
        <taxon>Cyanobacteriota</taxon>
        <taxon>Cyanophyceae</taxon>
        <taxon>Nostocales</taxon>
        <taxon>Scytonemataceae</taxon>
        <taxon>Scytonema</taxon>
    </lineage>
</organism>
<evidence type="ECO:0000313" key="9">
    <source>
        <dbReference type="Proteomes" id="UP000660380"/>
    </source>
</evidence>
<comment type="caution">
    <text evidence="8">The sequence shown here is derived from an EMBL/GenBank/DDBJ whole genome shotgun (WGS) entry which is preliminary data.</text>
</comment>
<dbReference type="Proteomes" id="UP000660380">
    <property type="component" value="Unassembled WGS sequence"/>
</dbReference>
<evidence type="ECO:0000256" key="6">
    <source>
        <dbReference type="ARBA" id="ARBA00022884"/>
    </source>
</evidence>
<evidence type="ECO:0000256" key="3">
    <source>
        <dbReference type="ARBA" id="ARBA00022722"/>
    </source>
</evidence>
<evidence type="ECO:0000313" key="8">
    <source>
        <dbReference type="EMBL" id="MBD2604720.1"/>
    </source>
</evidence>